<dbReference type="Proteomes" id="UP000546464">
    <property type="component" value="Unassembled WGS sequence"/>
</dbReference>
<comment type="subcellular location">
    <subcellularLocation>
        <location evidence="2">Cytoplasm</location>
    </subcellularLocation>
</comment>
<dbReference type="HAMAP" id="MF_00003">
    <property type="entry name" value="RbfA"/>
    <property type="match status" value="1"/>
</dbReference>
<dbReference type="Gene3D" id="3.30.300.20">
    <property type="match status" value="1"/>
</dbReference>
<reference evidence="3 4" key="1">
    <citation type="submission" date="2020-07" db="EMBL/GenBank/DDBJ databases">
        <authorList>
            <person name="Feng X."/>
        </authorList>
    </citation>
    <scope>NUCLEOTIDE SEQUENCE [LARGE SCALE GENOMIC DNA]</scope>
    <source>
        <strain evidence="3 4">JCM31066</strain>
    </source>
</reference>
<evidence type="ECO:0000256" key="1">
    <source>
        <dbReference type="ARBA" id="ARBA00022517"/>
    </source>
</evidence>
<comment type="subunit">
    <text evidence="2">Monomer. Binds 30S ribosomal subunits, but not 50S ribosomal subunits or 70S ribosomes.</text>
</comment>
<evidence type="ECO:0000256" key="2">
    <source>
        <dbReference type="HAMAP-Rule" id="MF_00003"/>
    </source>
</evidence>
<dbReference type="InterPro" id="IPR023799">
    <property type="entry name" value="RbfA_dom_sf"/>
</dbReference>
<dbReference type="NCBIfam" id="TIGR00082">
    <property type="entry name" value="rbfA"/>
    <property type="match status" value="1"/>
</dbReference>
<comment type="similarity">
    <text evidence="2">Belongs to the RbfA family.</text>
</comment>
<dbReference type="RefSeq" id="WP_185674614.1">
    <property type="nucleotide sequence ID" value="NZ_JACHVB010000014.1"/>
</dbReference>
<dbReference type="GO" id="GO:0043024">
    <property type="term" value="F:ribosomal small subunit binding"/>
    <property type="evidence" value="ECO:0007669"/>
    <property type="project" value="TreeGrafter"/>
</dbReference>
<dbReference type="GO" id="GO:0030490">
    <property type="term" value="P:maturation of SSU-rRNA"/>
    <property type="evidence" value="ECO:0007669"/>
    <property type="project" value="UniProtKB-UniRule"/>
</dbReference>
<dbReference type="InterPro" id="IPR000238">
    <property type="entry name" value="RbfA"/>
</dbReference>
<dbReference type="PANTHER" id="PTHR33515">
    <property type="entry name" value="RIBOSOME-BINDING FACTOR A, CHLOROPLASTIC-RELATED"/>
    <property type="match status" value="1"/>
</dbReference>
<dbReference type="InterPro" id="IPR015946">
    <property type="entry name" value="KH_dom-like_a/b"/>
</dbReference>
<keyword evidence="4" id="KW-1185">Reference proteome</keyword>
<dbReference type="GO" id="GO:0005829">
    <property type="term" value="C:cytosol"/>
    <property type="evidence" value="ECO:0007669"/>
    <property type="project" value="TreeGrafter"/>
</dbReference>
<accession>A0A842HBR7</accession>
<name>A0A842HBR7_9BACT</name>
<dbReference type="PANTHER" id="PTHR33515:SF1">
    <property type="entry name" value="RIBOSOME-BINDING FACTOR A, CHLOROPLASTIC-RELATED"/>
    <property type="match status" value="1"/>
</dbReference>
<dbReference type="AlphaFoldDB" id="A0A842HBR7"/>
<sequence>MSNRGTRVNELVKREVSDILHTRYQGDAVNITITDVVVTSDLRSARVYYSILGDEGSSYLAEKFFAAKHRDIRQELSQRIVLKYLPRLRFVEDDSIARGTEVLKIIDEIDREEGELPDQH</sequence>
<keyword evidence="2" id="KW-0963">Cytoplasm</keyword>
<proteinExistence type="inferred from homology"/>
<evidence type="ECO:0000313" key="3">
    <source>
        <dbReference type="EMBL" id="MBC2593609.1"/>
    </source>
</evidence>
<dbReference type="Pfam" id="PF02033">
    <property type="entry name" value="RBFA"/>
    <property type="match status" value="1"/>
</dbReference>
<comment type="caution">
    <text evidence="3">The sequence shown here is derived from an EMBL/GenBank/DDBJ whole genome shotgun (WGS) entry which is preliminary data.</text>
</comment>
<keyword evidence="1 2" id="KW-0690">Ribosome biogenesis</keyword>
<dbReference type="EMBL" id="JACHVB010000014">
    <property type="protein sequence ID" value="MBC2593609.1"/>
    <property type="molecule type" value="Genomic_DNA"/>
</dbReference>
<comment type="function">
    <text evidence="2">One of several proteins that assist in the late maturation steps of the functional core of the 30S ribosomal subunit. Associates with free 30S ribosomal subunits (but not with 30S subunits that are part of 70S ribosomes or polysomes). Required for efficient processing of 16S rRNA. May interact with the 5'-terminal helix region of 16S rRNA.</text>
</comment>
<dbReference type="SUPFAM" id="SSF89919">
    <property type="entry name" value="Ribosome-binding factor A, RbfA"/>
    <property type="match status" value="1"/>
</dbReference>
<organism evidence="3 4">
    <name type="scientific">Ruficoccus amylovorans</name>
    <dbReference type="NCBI Taxonomy" id="1804625"/>
    <lineage>
        <taxon>Bacteria</taxon>
        <taxon>Pseudomonadati</taxon>
        <taxon>Verrucomicrobiota</taxon>
        <taxon>Opitutia</taxon>
        <taxon>Puniceicoccales</taxon>
        <taxon>Cerasicoccaceae</taxon>
        <taxon>Ruficoccus</taxon>
    </lineage>
</organism>
<protein>
    <recommendedName>
        <fullName evidence="2">Ribosome-binding factor A</fullName>
    </recommendedName>
</protein>
<gene>
    <name evidence="2 3" type="primary">rbfA</name>
    <name evidence="3" type="ORF">H5P28_04970</name>
</gene>
<evidence type="ECO:0000313" key="4">
    <source>
        <dbReference type="Proteomes" id="UP000546464"/>
    </source>
</evidence>